<accession>A0A9P1EPJ3</accession>
<dbReference type="EMBL" id="CAMAPE010000230">
    <property type="protein sequence ID" value="CAH9120531.1"/>
    <property type="molecule type" value="Genomic_DNA"/>
</dbReference>
<keyword evidence="1" id="KW-1133">Transmembrane helix</keyword>
<keyword evidence="1" id="KW-0472">Membrane</keyword>
<protein>
    <submittedName>
        <fullName evidence="2">Uncharacterized protein</fullName>
    </submittedName>
</protein>
<organism evidence="2 3">
    <name type="scientific">Cuscuta europaea</name>
    <name type="common">European dodder</name>
    <dbReference type="NCBI Taxonomy" id="41803"/>
    <lineage>
        <taxon>Eukaryota</taxon>
        <taxon>Viridiplantae</taxon>
        <taxon>Streptophyta</taxon>
        <taxon>Embryophyta</taxon>
        <taxon>Tracheophyta</taxon>
        <taxon>Spermatophyta</taxon>
        <taxon>Magnoliopsida</taxon>
        <taxon>eudicotyledons</taxon>
        <taxon>Gunneridae</taxon>
        <taxon>Pentapetalae</taxon>
        <taxon>asterids</taxon>
        <taxon>lamiids</taxon>
        <taxon>Solanales</taxon>
        <taxon>Convolvulaceae</taxon>
        <taxon>Cuscuteae</taxon>
        <taxon>Cuscuta</taxon>
        <taxon>Cuscuta subgen. Cuscuta</taxon>
    </lineage>
</organism>
<evidence type="ECO:0000256" key="1">
    <source>
        <dbReference type="SAM" id="Phobius"/>
    </source>
</evidence>
<keyword evidence="3" id="KW-1185">Reference proteome</keyword>
<gene>
    <name evidence="2" type="ORF">CEURO_LOCUS22757</name>
</gene>
<dbReference type="Proteomes" id="UP001152484">
    <property type="component" value="Unassembled WGS sequence"/>
</dbReference>
<dbReference type="AlphaFoldDB" id="A0A9P1EPJ3"/>
<keyword evidence="1" id="KW-0812">Transmembrane</keyword>
<evidence type="ECO:0000313" key="3">
    <source>
        <dbReference type="Proteomes" id="UP001152484"/>
    </source>
</evidence>
<reference evidence="2" key="1">
    <citation type="submission" date="2022-07" db="EMBL/GenBank/DDBJ databases">
        <authorList>
            <person name="Macas J."/>
            <person name="Novak P."/>
            <person name="Neumann P."/>
        </authorList>
    </citation>
    <scope>NUCLEOTIDE SEQUENCE</scope>
</reference>
<sequence>MIPSRSYSLHSSSMLFTESGSFGVIVDGFLFIPSLLQNRM</sequence>
<feature type="transmembrane region" description="Helical" evidence="1">
    <location>
        <begin position="20"/>
        <end position="36"/>
    </location>
</feature>
<proteinExistence type="predicted"/>
<name>A0A9P1EPJ3_CUSEU</name>
<evidence type="ECO:0000313" key="2">
    <source>
        <dbReference type="EMBL" id="CAH9120531.1"/>
    </source>
</evidence>
<comment type="caution">
    <text evidence="2">The sequence shown here is derived from an EMBL/GenBank/DDBJ whole genome shotgun (WGS) entry which is preliminary data.</text>
</comment>